<dbReference type="EMBL" id="QZJF01000017">
    <property type="protein sequence ID" value="RJR26998.1"/>
    <property type="molecule type" value="Genomic_DNA"/>
</dbReference>
<organism evidence="10 11">
    <name type="scientific">candidate division WWE3 bacterium</name>
    <dbReference type="NCBI Taxonomy" id="2053526"/>
    <lineage>
        <taxon>Bacteria</taxon>
        <taxon>Katanobacteria</taxon>
    </lineage>
</organism>
<name>A0A3A4ZD32_UNCKA</name>
<evidence type="ECO:0000259" key="9">
    <source>
        <dbReference type="Pfam" id="PF03372"/>
    </source>
</evidence>
<evidence type="ECO:0000313" key="10">
    <source>
        <dbReference type="EMBL" id="RJR26998.1"/>
    </source>
</evidence>
<dbReference type="Pfam" id="PF03372">
    <property type="entry name" value="Exo_endo_phos"/>
    <property type="match status" value="1"/>
</dbReference>
<keyword evidence="3" id="KW-0540">Nuclease</keyword>
<accession>A0A3A4ZD32</accession>
<keyword evidence="6" id="KW-0378">Hydrolase</keyword>
<keyword evidence="4" id="KW-0479">Metal-binding</keyword>
<dbReference type="GO" id="GO:0046872">
    <property type="term" value="F:metal ion binding"/>
    <property type="evidence" value="ECO:0007669"/>
    <property type="project" value="UniProtKB-KW"/>
</dbReference>
<evidence type="ECO:0000256" key="3">
    <source>
        <dbReference type="ARBA" id="ARBA00022722"/>
    </source>
</evidence>
<sequence length="252" mass="29282">MKFISWNVLNVNKKLRRLLDFIYKQDPDVVCLQELPESFAEQIRDEGEYHVEYTYDFVTESPHAGATICTLSKKSPVRSTEISYFEKGYSTLMDTLIYKKLRKTTELHKAVLTEFQESNIVVINARLSCAIGTCDRLEQFENILKTLDKTKINILCGDFNIMDSRLFNILTGWGRGFRKPDYLTNERKTFDKLCEEYGFVNVFKGQSTHMLRYPMKQLDHILVPKGVSVSESFISRFRNGSDHKMLVVSLDI</sequence>
<keyword evidence="5" id="KW-0227">DNA damage</keyword>
<protein>
    <recommendedName>
        <fullName evidence="9">Endonuclease/exonuclease/phosphatase domain-containing protein</fullName>
    </recommendedName>
</protein>
<gene>
    <name evidence="10" type="ORF">C4561_04450</name>
</gene>
<dbReference type="InterPro" id="IPR005135">
    <property type="entry name" value="Endo/exonuclease/phosphatase"/>
</dbReference>
<dbReference type="SUPFAM" id="SSF56219">
    <property type="entry name" value="DNase I-like"/>
    <property type="match status" value="1"/>
</dbReference>
<dbReference type="GO" id="GO:0006281">
    <property type="term" value="P:DNA repair"/>
    <property type="evidence" value="ECO:0007669"/>
    <property type="project" value="UniProtKB-KW"/>
</dbReference>
<evidence type="ECO:0000256" key="7">
    <source>
        <dbReference type="ARBA" id="ARBA00022842"/>
    </source>
</evidence>
<reference evidence="10 11" key="1">
    <citation type="journal article" date="2017" name="ISME J.">
        <title>Energy and carbon metabolisms in a deep terrestrial subsurface fluid microbial community.</title>
        <authorList>
            <person name="Momper L."/>
            <person name="Jungbluth S.P."/>
            <person name="Lee M.D."/>
            <person name="Amend J.P."/>
        </authorList>
    </citation>
    <scope>NUCLEOTIDE SEQUENCE [LARGE SCALE GENOMIC DNA]</scope>
    <source>
        <strain evidence="10">SURF_46</strain>
    </source>
</reference>
<evidence type="ECO:0000313" key="11">
    <source>
        <dbReference type="Proteomes" id="UP000265540"/>
    </source>
</evidence>
<evidence type="ECO:0000256" key="4">
    <source>
        <dbReference type="ARBA" id="ARBA00022723"/>
    </source>
</evidence>
<evidence type="ECO:0000256" key="5">
    <source>
        <dbReference type="ARBA" id="ARBA00022763"/>
    </source>
</evidence>
<evidence type="ECO:0000256" key="2">
    <source>
        <dbReference type="ARBA" id="ARBA00001946"/>
    </source>
</evidence>
<dbReference type="AlphaFoldDB" id="A0A3A4ZD32"/>
<dbReference type="Gene3D" id="3.60.10.10">
    <property type="entry name" value="Endonuclease/exonuclease/phosphatase"/>
    <property type="match status" value="1"/>
</dbReference>
<dbReference type="Proteomes" id="UP000265540">
    <property type="component" value="Unassembled WGS sequence"/>
</dbReference>
<feature type="domain" description="Endonuclease/exonuclease/phosphatase" evidence="9">
    <location>
        <begin position="4"/>
        <end position="243"/>
    </location>
</feature>
<evidence type="ECO:0000256" key="6">
    <source>
        <dbReference type="ARBA" id="ARBA00022801"/>
    </source>
</evidence>
<keyword evidence="8" id="KW-0234">DNA repair</keyword>
<dbReference type="PANTHER" id="PTHR15822:SF4">
    <property type="entry name" value="TYROSYL-DNA PHOSPHODIESTERASE 2"/>
    <property type="match status" value="1"/>
</dbReference>
<dbReference type="GO" id="GO:0004518">
    <property type="term" value="F:nuclease activity"/>
    <property type="evidence" value="ECO:0007669"/>
    <property type="project" value="UniProtKB-KW"/>
</dbReference>
<dbReference type="GO" id="GO:0016787">
    <property type="term" value="F:hydrolase activity"/>
    <property type="evidence" value="ECO:0007669"/>
    <property type="project" value="UniProtKB-KW"/>
</dbReference>
<evidence type="ECO:0000256" key="1">
    <source>
        <dbReference type="ARBA" id="ARBA00001936"/>
    </source>
</evidence>
<comment type="caution">
    <text evidence="10">The sequence shown here is derived from an EMBL/GenBank/DDBJ whole genome shotgun (WGS) entry which is preliminary data.</text>
</comment>
<dbReference type="InterPro" id="IPR051547">
    <property type="entry name" value="TDP2-like"/>
</dbReference>
<proteinExistence type="predicted"/>
<keyword evidence="7" id="KW-0460">Magnesium</keyword>
<evidence type="ECO:0000256" key="8">
    <source>
        <dbReference type="ARBA" id="ARBA00023204"/>
    </source>
</evidence>
<dbReference type="InterPro" id="IPR036691">
    <property type="entry name" value="Endo/exonu/phosph_ase_sf"/>
</dbReference>
<comment type="cofactor">
    <cofactor evidence="2">
        <name>Mg(2+)</name>
        <dbReference type="ChEBI" id="CHEBI:18420"/>
    </cofactor>
</comment>
<dbReference type="PANTHER" id="PTHR15822">
    <property type="entry name" value="TRAF AND TNF RECEPTOR-ASSOCIATED PROTEIN"/>
    <property type="match status" value="1"/>
</dbReference>
<comment type="cofactor">
    <cofactor evidence="1">
        <name>Mn(2+)</name>
        <dbReference type="ChEBI" id="CHEBI:29035"/>
    </cofactor>
</comment>